<reference evidence="1" key="1">
    <citation type="submission" date="2021-03" db="EMBL/GenBank/DDBJ databases">
        <title>Evolutionary priming and transition to the ectomycorrhizal habit in an iconic lineage of mushroom-forming fungi: is preadaptation a requirement?</title>
        <authorList>
            <consortium name="DOE Joint Genome Institute"/>
            <person name="Looney B.P."/>
            <person name="Miyauchi S."/>
            <person name="Morin E."/>
            <person name="Drula E."/>
            <person name="Courty P.E."/>
            <person name="Chicoki N."/>
            <person name="Fauchery L."/>
            <person name="Kohler A."/>
            <person name="Kuo A."/>
            <person name="LaButti K."/>
            <person name="Pangilinan J."/>
            <person name="Lipzen A."/>
            <person name="Riley R."/>
            <person name="Andreopoulos W."/>
            <person name="He G."/>
            <person name="Johnson J."/>
            <person name="Barry K.W."/>
            <person name="Grigoriev I.V."/>
            <person name="Nagy L."/>
            <person name="Hibbett D."/>
            <person name="Henrissat B."/>
            <person name="Matheny P.B."/>
            <person name="Labbe J."/>
            <person name="Martin A.F."/>
        </authorList>
    </citation>
    <scope>NUCLEOTIDE SEQUENCE</scope>
    <source>
        <strain evidence="1">BPL698</strain>
    </source>
</reference>
<sequence>MTRSSGRERKYPKATWRKMGLPQDRHPKRSFEARSPPVKSAFVPPPIHDLPVEILQRIFTCVAEPRLRENDPFLQMYPEWIPITYVCRHWRAVALNHHSLWGSITPNLSLTWIKVLMARSSPAQVDAELRVGQVTVKLICLCVDEVIAILSDCARLRSLRLVGPRRDVCAVLDALRITMPIHHLALSLWGSGPPVVLSEDLFGGQAPIRHIHFTVDRYIVAPRWLLRGITHFTSGEQISLTGLLDALTQMPALTHFTLQHCRARWEESDVTHDRPIEMPHLERLVVHADSPRYLALLVQRLAIPRGAKRRLELRALAVTGWDRWLHWFTALLPIIEAANGLQHVFLSGGAKDGTFRAWTGDPATIGEDAEFCFEMYWYGSPTTTETDVHYASPIFHLGALCDLLGATRHGRWLVLEGDSARAELPASCWWRLLERLPAVEYLELHANAVEALRFGWGGNVGAPAVLPALRRVQLVAANNAATTTADSQTQTHASAARKRFISRIVPSRLAKLVSLAHAMAKVPSTHGSDDTLPSGVQPPGIYADNTLEGLIALLQGSTAQNSR</sequence>
<proteinExistence type="predicted"/>
<protein>
    <submittedName>
        <fullName evidence="1">Uncharacterized protein</fullName>
    </submittedName>
</protein>
<evidence type="ECO:0000313" key="2">
    <source>
        <dbReference type="Proteomes" id="UP001207468"/>
    </source>
</evidence>
<accession>A0ACC0U3X5</accession>
<evidence type="ECO:0000313" key="1">
    <source>
        <dbReference type="EMBL" id="KAI9462047.1"/>
    </source>
</evidence>
<organism evidence="1 2">
    <name type="scientific">Russula earlei</name>
    <dbReference type="NCBI Taxonomy" id="71964"/>
    <lineage>
        <taxon>Eukaryota</taxon>
        <taxon>Fungi</taxon>
        <taxon>Dikarya</taxon>
        <taxon>Basidiomycota</taxon>
        <taxon>Agaricomycotina</taxon>
        <taxon>Agaricomycetes</taxon>
        <taxon>Russulales</taxon>
        <taxon>Russulaceae</taxon>
        <taxon>Russula</taxon>
    </lineage>
</organism>
<dbReference type="Proteomes" id="UP001207468">
    <property type="component" value="Unassembled WGS sequence"/>
</dbReference>
<keyword evidence="2" id="KW-1185">Reference proteome</keyword>
<dbReference type="EMBL" id="JAGFNK010000171">
    <property type="protein sequence ID" value="KAI9462047.1"/>
    <property type="molecule type" value="Genomic_DNA"/>
</dbReference>
<comment type="caution">
    <text evidence="1">The sequence shown here is derived from an EMBL/GenBank/DDBJ whole genome shotgun (WGS) entry which is preliminary data.</text>
</comment>
<name>A0ACC0U3X5_9AGAM</name>
<gene>
    <name evidence="1" type="ORF">F5148DRAFT_237362</name>
</gene>